<organism evidence="2 3">
    <name type="scientific">Metabacillus indicus</name>
    <name type="common">Bacillus indicus</name>
    <dbReference type="NCBI Taxonomy" id="246786"/>
    <lineage>
        <taxon>Bacteria</taxon>
        <taxon>Bacillati</taxon>
        <taxon>Bacillota</taxon>
        <taxon>Bacilli</taxon>
        <taxon>Bacillales</taxon>
        <taxon>Bacillaceae</taxon>
        <taxon>Metabacillus</taxon>
    </lineage>
</organism>
<feature type="transmembrane region" description="Helical" evidence="1">
    <location>
        <begin position="67"/>
        <end position="89"/>
    </location>
</feature>
<sequence length="94" mass="10589">MDSELMSNFIRIGLPLLVMAASVFLTLKLPYSRRFIPPVTLAILAALVYVIPTFLQGNDKDLNDVLLTLYFTMTLMLSCMLSLIAALFFNKKKN</sequence>
<evidence type="ECO:0000256" key="1">
    <source>
        <dbReference type="SAM" id="Phobius"/>
    </source>
</evidence>
<dbReference type="AlphaFoldDB" id="A0A084GZR4"/>
<feature type="transmembrane region" description="Helical" evidence="1">
    <location>
        <begin position="6"/>
        <end position="27"/>
    </location>
</feature>
<keyword evidence="1" id="KW-1133">Transmembrane helix</keyword>
<dbReference type="Proteomes" id="UP000028549">
    <property type="component" value="Unassembled WGS sequence"/>
</dbReference>
<keyword evidence="1" id="KW-0812">Transmembrane</keyword>
<keyword evidence="3" id="KW-1185">Reference proteome</keyword>
<dbReference type="RefSeq" id="WP_029280669.1">
    <property type="nucleotide sequence ID" value="NZ_CANLZQ010000004.1"/>
</dbReference>
<accession>A0A084GZR4</accession>
<keyword evidence="1" id="KW-0472">Membrane</keyword>
<reference evidence="2 3" key="1">
    <citation type="journal article" date="2005" name="Int. J. Syst. Evol. Microbiol.">
        <title>Bacillus cibi sp. nov., isolated from jeotgal, a traditional Korean fermented seafood.</title>
        <authorList>
            <person name="Yoon J.H."/>
            <person name="Lee C.H."/>
            <person name="Oh T.K."/>
        </authorList>
    </citation>
    <scope>NUCLEOTIDE SEQUENCE [LARGE SCALE GENOMIC DNA]</scope>
    <source>
        <strain evidence="2 3">DSM 16189</strain>
    </source>
</reference>
<name>A0A084GZR4_METID</name>
<protein>
    <submittedName>
        <fullName evidence="2">Uncharacterized protein</fullName>
    </submittedName>
</protein>
<feature type="transmembrane region" description="Helical" evidence="1">
    <location>
        <begin position="39"/>
        <end position="55"/>
    </location>
</feature>
<comment type="caution">
    <text evidence="2">The sequence shown here is derived from an EMBL/GenBank/DDBJ whole genome shotgun (WGS) entry which is preliminary data.</text>
</comment>
<proteinExistence type="predicted"/>
<dbReference type="EMBL" id="JNVC02000004">
    <property type="protein sequence ID" value="KEZ52826.1"/>
    <property type="molecule type" value="Genomic_DNA"/>
</dbReference>
<gene>
    <name evidence="2" type="ORF">GS18_0208295</name>
</gene>
<evidence type="ECO:0000313" key="3">
    <source>
        <dbReference type="Proteomes" id="UP000028549"/>
    </source>
</evidence>
<evidence type="ECO:0000313" key="2">
    <source>
        <dbReference type="EMBL" id="KEZ52826.1"/>
    </source>
</evidence>